<dbReference type="InterPro" id="IPR003657">
    <property type="entry name" value="WRKY_dom"/>
</dbReference>
<evidence type="ECO:0000256" key="4">
    <source>
        <dbReference type="ARBA" id="ARBA00023163"/>
    </source>
</evidence>
<dbReference type="AlphaFoldDB" id="A0A1D8F0I2"/>
<dbReference type="GO" id="GO:0003700">
    <property type="term" value="F:DNA-binding transcription factor activity"/>
    <property type="evidence" value="ECO:0007669"/>
    <property type="project" value="InterPro"/>
</dbReference>
<reference evidence="9" key="1">
    <citation type="submission" date="2016-02" db="EMBL/GenBank/DDBJ databases">
        <title>Gene expression from Phyllostachys edulis.</title>
        <authorList>
            <person name="Gao J."/>
            <person name="Li L."/>
        </authorList>
    </citation>
    <scope>NUCLEOTIDE SEQUENCE</scope>
</reference>
<dbReference type="PANTHER" id="PTHR32096">
    <property type="entry name" value="WRKY TRANSCRIPTION FACTOR 30-RELATED-RELATED"/>
    <property type="match status" value="1"/>
</dbReference>
<dbReference type="SMART" id="SM00774">
    <property type="entry name" value="WRKY"/>
    <property type="match status" value="1"/>
</dbReference>
<sequence>MDSMEGNGGSRLVVTELSHIKELVKQLEVQLGGSPELCKHLVSQIFSLTERSIGMIKSGSFDGRKRAAGDAGLDSPLSTTPSPLSDVSDVPFKTNKKRKTMEKRQYQITVSSTGGAETPVDDGHSWRKYGQKEILGTKHPRGYYRCTHRNSQGCVATKQVQRTDEDPTLFNVIYHGTHTCVQKAVAGQAAAAGKNQPLQNPDAHCLLQSMSSSLTVKTEGLATEPQDWSTMPFCLSSPVTGLAPEHNPFSTPSTPENCFARRVSLSPSLVSPATSDSNHLSMAPFHVAGNAEWCAQSELQEVVSALVAVTSTPVPAMETDFSVDGFEFDPDFTIDVSSFFE</sequence>
<dbReference type="FunFam" id="2.20.25.80:FF:000009">
    <property type="entry name" value="WRKY transcription factor 53"/>
    <property type="match status" value="1"/>
</dbReference>
<evidence type="ECO:0000256" key="2">
    <source>
        <dbReference type="ARBA" id="ARBA00023015"/>
    </source>
</evidence>
<evidence type="ECO:0000256" key="5">
    <source>
        <dbReference type="ARBA" id="ARBA00023242"/>
    </source>
</evidence>
<accession>A0A1D8F0I2</accession>
<evidence type="ECO:0000256" key="6">
    <source>
        <dbReference type="ARBA" id="ARBA00060850"/>
    </source>
</evidence>
<dbReference type="SMR" id="A0A1D8F0I2"/>
<feature type="domain" description="WRKY" evidence="8">
    <location>
        <begin position="115"/>
        <end position="178"/>
    </location>
</feature>
<dbReference type="GO" id="GO:0010193">
    <property type="term" value="P:response to ozone"/>
    <property type="evidence" value="ECO:0007669"/>
    <property type="project" value="UniProtKB-ARBA"/>
</dbReference>
<dbReference type="InterPro" id="IPR036576">
    <property type="entry name" value="WRKY_dom_sf"/>
</dbReference>
<dbReference type="GO" id="GO:0042542">
    <property type="term" value="P:response to hydrogen peroxide"/>
    <property type="evidence" value="ECO:0007669"/>
    <property type="project" value="UniProtKB-ARBA"/>
</dbReference>
<dbReference type="SUPFAM" id="SSF118290">
    <property type="entry name" value="WRKY DNA-binding domain"/>
    <property type="match status" value="1"/>
</dbReference>
<dbReference type="GO" id="GO:0000976">
    <property type="term" value="F:transcription cis-regulatory region binding"/>
    <property type="evidence" value="ECO:0007669"/>
    <property type="project" value="TreeGrafter"/>
</dbReference>
<dbReference type="EMBL" id="KU721909">
    <property type="protein sequence ID" value="AOT28192.1"/>
    <property type="molecule type" value="mRNA"/>
</dbReference>
<evidence type="ECO:0000256" key="7">
    <source>
        <dbReference type="SAM" id="MobiDB-lite"/>
    </source>
</evidence>
<evidence type="ECO:0000256" key="3">
    <source>
        <dbReference type="ARBA" id="ARBA00023125"/>
    </source>
</evidence>
<dbReference type="GO" id="GO:0010150">
    <property type="term" value="P:leaf senescence"/>
    <property type="evidence" value="ECO:0007669"/>
    <property type="project" value="UniProtKB-ARBA"/>
</dbReference>
<organism evidence="9">
    <name type="scientific">Phyllostachys edulis</name>
    <name type="common">Tortoise shell bamboo</name>
    <name type="synonym">Bambusa edulis</name>
    <dbReference type="NCBI Taxonomy" id="38705"/>
    <lineage>
        <taxon>Eukaryota</taxon>
        <taxon>Viridiplantae</taxon>
        <taxon>Streptophyta</taxon>
        <taxon>Embryophyta</taxon>
        <taxon>Tracheophyta</taxon>
        <taxon>Spermatophyta</taxon>
        <taxon>Magnoliopsida</taxon>
        <taxon>Liliopsida</taxon>
        <taxon>Poales</taxon>
        <taxon>Poaceae</taxon>
        <taxon>BOP clade</taxon>
        <taxon>Bambusoideae</taxon>
        <taxon>Arundinarodae</taxon>
        <taxon>Arundinarieae</taxon>
        <taxon>Arundinariinae</taxon>
        <taxon>Phyllostachys</taxon>
    </lineage>
</organism>
<dbReference type="Pfam" id="PF03106">
    <property type="entry name" value="WRKY"/>
    <property type="match status" value="1"/>
</dbReference>
<keyword evidence="2" id="KW-0805">Transcription regulation</keyword>
<comment type="similarity">
    <text evidence="6">Belongs to the WRKY group III family.</text>
</comment>
<dbReference type="Gene3D" id="2.20.25.80">
    <property type="entry name" value="WRKY domain"/>
    <property type="match status" value="1"/>
</dbReference>
<proteinExistence type="evidence at transcript level"/>
<protein>
    <submittedName>
        <fullName evidence="9">WRKY74-1 protein</fullName>
    </submittedName>
</protein>
<dbReference type="PROSITE" id="PS50811">
    <property type="entry name" value="WRKY"/>
    <property type="match status" value="1"/>
</dbReference>
<gene>
    <name evidence="9" type="primary">WRKY74-1</name>
</gene>
<keyword evidence="4" id="KW-0804">Transcription</keyword>
<feature type="compositionally biased region" description="Low complexity" evidence="7">
    <location>
        <begin position="73"/>
        <end position="89"/>
    </location>
</feature>
<dbReference type="InterPro" id="IPR044810">
    <property type="entry name" value="WRKY_plant"/>
</dbReference>
<keyword evidence="5" id="KW-0539">Nucleus</keyword>
<comment type="subcellular location">
    <subcellularLocation>
        <location evidence="1">Nucleus</location>
    </subcellularLocation>
</comment>
<keyword evidence="3" id="KW-0238">DNA-binding</keyword>
<name>A0A1D8F0I2_PHYED</name>
<evidence type="ECO:0000259" key="8">
    <source>
        <dbReference type="PROSITE" id="PS50811"/>
    </source>
</evidence>
<evidence type="ECO:0000313" key="9">
    <source>
        <dbReference type="EMBL" id="AOT28192.1"/>
    </source>
</evidence>
<dbReference type="GO" id="GO:0009751">
    <property type="term" value="P:response to salicylic acid"/>
    <property type="evidence" value="ECO:0007669"/>
    <property type="project" value="UniProtKB-ARBA"/>
</dbReference>
<dbReference type="PANTHER" id="PTHR32096:SF143">
    <property type="entry name" value="OS09G0334500 PROTEIN"/>
    <property type="match status" value="1"/>
</dbReference>
<evidence type="ECO:0000256" key="1">
    <source>
        <dbReference type="ARBA" id="ARBA00004123"/>
    </source>
</evidence>
<feature type="region of interest" description="Disordered" evidence="7">
    <location>
        <begin position="59"/>
        <end position="91"/>
    </location>
</feature>
<dbReference type="GO" id="GO:0005634">
    <property type="term" value="C:nucleus"/>
    <property type="evidence" value="ECO:0007669"/>
    <property type="project" value="UniProtKB-SubCell"/>
</dbReference>